<evidence type="ECO:0000313" key="3">
    <source>
        <dbReference type="Proteomes" id="UP000663203"/>
    </source>
</evidence>
<dbReference type="AlphaFoldDB" id="A0A8A2VE21"/>
<organism evidence="2 3">
    <name type="scientific">Haloterrigena alkaliphila</name>
    <dbReference type="NCBI Taxonomy" id="2816475"/>
    <lineage>
        <taxon>Archaea</taxon>
        <taxon>Methanobacteriati</taxon>
        <taxon>Methanobacteriota</taxon>
        <taxon>Stenosarchaea group</taxon>
        <taxon>Halobacteria</taxon>
        <taxon>Halobacteriales</taxon>
        <taxon>Natrialbaceae</taxon>
        <taxon>Haloterrigena</taxon>
    </lineage>
</organism>
<dbReference type="GeneID" id="63186647"/>
<evidence type="ECO:0000256" key="1">
    <source>
        <dbReference type="SAM" id="Phobius"/>
    </source>
</evidence>
<evidence type="ECO:0000313" key="2">
    <source>
        <dbReference type="EMBL" id="QSX00334.1"/>
    </source>
</evidence>
<proteinExistence type="predicted"/>
<reference evidence="2 3" key="1">
    <citation type="submission" date="2021-03" db="EMBL/GenBank/DDBJ databases">
        <title>Haloterrigena longa sp. nov. and Haloterrigena limicola sp. nov., extremely halophilic archaea isolated from a salt lake.</title>
        <authorList>
            <person name="Henglin C."/>
        </authorList>
    </citation>
    <scope>NUCLEOTIDE SEQUENCE [LARGE SCALE GENOMIC DNA]</scope>
    <source>
        <strain evidence="2 3">KZCA68</strain>
    </source>
</reference>
<feature type="transmembrane region" description="Helical" evidence="1">
    <location>
        <begin position="21"/>
        <end position="44"/>
    </location>
</feature>
<name>A0A8A2VE21_9EURY</name>
<gene>
    <name evidence="2" type="ORF">J0X25_05040</name>
</gene>
<dbReference type="Proteomes" id="UP000663203">
    <property type="component" value="Chromosome"/>
</dbReference>
<keyword evidence="1" id="KW-0812">Transmembrane</keyword>
<dbReference type="KEGG" id="hakz:J0X25_05040"/>
<feature type="transmembrane region" description="Helical" evidence="1">
    <location>
        <begin position="50"/>
        <end position="72"/>
    </location>
</feature>
<keyword evidence="3" id="KW-1185">Reference proteome</keyword>
<sequence length="83" mass="8702">MPCSTVRNRYVSRSTWTTLSCRALALLTSVAILAAAASVLVASMGMPEDVAAIGLVTVGTIALGLALVRLFVHFERNGLPSLE</sequence>
<dbReference type="RefSeq" id="WP_207290054.1">
    <property type="nucleotide sequence ID" value="NZ_CP071462.1"/>
</dbReference>
<keyword evidence="1" id="KW-0472">Membrane</keyword>
<dbReference type="EMBL" id="CP071462">
    <property type="protein sequence ID" value="QSX00334.1"/>
    <property type="molecule type" value="Genomic_DNA"/>
</dbReference>
<protein>
    <submittedName>
        <fullName evidence="2">Uncharacterized protein</fullName>
    </submittedName>
</protein>
<accession>A0A8A2VE21</accession>
<keyword evidence="1" id="KW-1133">Transmembrane helix</keyword>